<feature type="domain" description="Tautomerase cis-CaaD-like" evidence="1">
    <location>
        <begin position="1"/>
        <end position="88"/>
    </location>
</feature>
<dbReference type="OrthoDB" id="9981319at2759"/>
<protein>
    <recommendedName>
        <fullName evidence="1">Tautomerase cis-CaaD-like domain-containing protein</fullName>
    </recommendedName>
</protein>
<sequence>MPTYVCTAAAGRLNSEQRQGIVKALTTIHSEEAHVPNFLAQVIFHEVLPGQHFINEIPVSTNQIWIRGDIRAGRTDEQKTTMLSRMVKLSSEASGIDPSFFWVYLCDIPKMAEFGSIMPDPGGEAEWIASLPQEVKERYQL</sequence>
<dbReference type="AlphaFoldDB" id="A0A3E2HNN3"/>
<gene>
    <name evidence="2" type="ORF">B7463_g1353</name>
</gene>
<dbReference type="Pfam" id="PF14832">
    <property type="entry name" value="Tautomerase_3"/>
    <property type="match status" value="1"/>
</dbReference>
<evidence type="ECO:0000313" key="3">
    <source>
        <dbReference type="Proteomes" id="UP000258309"/>
    </source>
</evidence>
<dbReference type="InterPro" id="IPR014347">
    <property type="entry name" value="Tautomerase/MIF_sf"/>
</dbReference>
<feature type="non-terminal residue" evidence="2">
    <location>
        <position position="1"/>
    </location>
</feature>
<evidence type="ECO:0000313" key="2">
    <source>
        <dbReference type="EMBL" id="RFU34990.1"/>
    </source>
</evidence>
<dbReference type="Proteomes" id="UP000258309">
    <property type="component" value="Unassembled WGS sequence"/>
</dbReference>
<dbReference type="InterPro" id="IPR028116">
    <property type="entry name" value="Cis-CaaD-like"/>
</dbReference>
<reference evidence="2 3" key="1">
    <citation type="submission" date="2018-05" db="EMBL/GenBank/DDBJ databases">
        <title>Draft genome sequence of Scytalidium lignicola DSM 105466, a ubiquitous saprotrophic fungus.</title>
        <authorList>
            <person name="Buettner E."/>
            <person name="Gebauer A.M."/>
            <person name="Hofrichter M."/>
            <person name="Liers C."/>
            <person name="Kellner H."/>
        </authorList>
    </citation>
    <scope>NUCLEOTIDE SEQUENCE [LARGE SCALE GENOMIC DNA]</scope>
    <source>
        <strain evidence="2 3">DSM 105466</strain>
    </source>
</reference>
<keyword evidence="3" id="KW-1185">Reference proteome</keyword>
<dbReference type="STRING" id="5539.A0A3E2HNN3"/>
<dbReference type="Gene3D" id="3.30.429.10">
    <property type="entry name" value="Macrophage Migration Inhibitory Factor"/>
    <property type="match status" value="1"/>
</dbReference>
<organism evidence="2 3">
    <name type="scientific">Scytalidium lignicola</name>
    <name type="common">Hyphomycete</name>
    <dbReference type="NCBI Taxonomy" id="5539"/>
    <lineage>
        <taxon>Eukaryota</taxon>
        <taxon>Fungi</taxon>
        <taxon>Dikarya</taxon>
        <taxon>Ascomycota</taxon>
        <taxon>Pezizomycotina</taxon>
        <taxon>Leotiomycetes</taxon>
        <taxon>Leotiomycetes incertae sedis</taxon>
        <taxon>Scytalidium</taxon>
    </lineage>
</organism>
<name>A0A3E2HNN3_SCYLI</name>
<accession>A0A3E2HNN3</accession>
<comment type="caution">
    <text evidence="2">The sequence shown here is derived from an EMBL/GenBank/DDBJ whole genome shotgun (WGS) entry which is preliminary data.</text>
</comment>
<dbReference type="SUPFAM" id="SSF55331">
    <property type="entry name" value="Tautomerase/MIF"/>
    <property type="match status" value="1"/>
</dbReference>
<feature type="non-terminal residue" evidence="2">
    <location>
        <position position="141"/>
    </location>
</feature>
<dbReference type="EMBL" id="NCSJ02000014">
    <property type="protein sequence ID" value="RFU34990.1"/>
    <property type="molecule type" value="Genomic_DNA"/>
</dbReference>
<evidence type="ECO:0000259" key="1">
    <source>
        <dbReference type="Pfam" id="PF14832"/>
    </source>
</evidence>
<proteinExistence type="predicted"/>